<feature type="region of interest" description="Disordered" evidence="1">
    <location>
        <begin position="25"/>
        <end position="54"/>
    </location>
</feature>
<sequence>MSVQNILTCGLLRSCSSLPLGRATGVDSGTAQGSNTDRPRGCSSEGRGSASSDAVLYPSGEERWRQAASACGCSLMRAKSFLLLLACIVVTSTLVCLYGDPKPALDGLVSETHRQLNNLKNLKVVPEQRDPQELERYLLHLGLSPATSAAGPSPSALLAVANESGPLPPVVGTAMGVDQLGRLQGFLEACQAHFPDHMVVVYALDFGPSELLAAQNLCNSSNCTLRTLNFDFYPPHVSNLKIYAYRPIIIQELVRESGGVLWVEPDYQLTGAPDPRRVVGRALREGLAAPWASQPQPTSALTHLGMFEFLRAPREAFFFQRMVDPSVLLLFDSPQVRGRLMLPWVRCALVADCITPVGAQSTGCRFDKKPLYRYSGCHRYDVSALNIILGLLYENNRQPYVFQDEDHFFRRIVDGSSDMPLSGQLPEANSTVNKLASR</sequence>
<feature type="compositionally biased region" description="Polar residues" evidence="1">
    <location>
        <begin position="27"/>
        <end position="36"/>
    </location>
</feature>
<keyword evidence="3" id="KW-1185">Reference proteome</keyword>
<evidence type="ECO:0000313" key="3">
    <source>
        <dbReference type="Proteomes" id="UP001321473"/>
    </source>
</evidence>
<dbReference type="PANTHER" id="PTHR31389">
    <property type="entry name" value="LD39211P"/>
    <property type="match status" value="1"/>
</dbReference>
<protein>
    <submittedName>
        <fullName evidence="2">Uncharacterized protein</fullName>
    </submittedName>
</protein>
<organism evidence="2 3">
    <name type="scientific">Amblyomma americanum</name>
    <name type="common">Lone star tick</name>
    <dbReference type="NCBI Taxonomy" id="6943"/>
    <lineage>
        <taxon>Eukaryota</taxon>
        <taxon>Metazoa</taxon>
        <taxon>Ecdysozoa</taxon>
        <taxon>Arthropoda</taxon>
        <taxon>Chelicerata</taxon>
        <taxon>Arachnida</taxon>
        <taxon>Acari</taxon>
        <taxon>Parasitiformes</taxon>
        <taxon>Ixodida</taxon>
        <taxon>Ixodoidea</taxon>
        <taxon>Ixodidae</taxon>
        <taxon>Amblyomminae</taxon>
        <taxon>Amblyomma</taxon>
    </lineage>
</organism>
<evidence type="ECO:0000256" key="1">
    <source>
        <dbReference type="SAM" id="MobiDB-lite"/>
    </source>
</evidence>
<name>A0AAQ4F1T3_AMBAM</name>
<comment type="caution">
    <text evidence="2">The sequence shown here is derived from an EMBL/GenBank/DDBJ whole genome shotgun (WGS) entry which is preliminary data.</text>
</comment>
<dbReference type="InterPro" id="IPR012444">
    <property type="entry name" value="DUF1647"/>
</dbReference>
<reference evidence="2 3" key="1">
    <citation type="journal article" date="2023" name="Arcadia Sci">
        <title>De novo assembly of a long-read Amblyomma americanum tick genome.</title>
        <authorList>
            <person name="Chou S."/>
            <person name="Poskanzer K.E."/>
            <person name="Rollins M."/>
            <person name="Thuy-Boun P.S."/>
        </authorList>
    </citation>
    <scope>NUCLEOTIDE SEQUENCE [LARGE SCALE GENOMIC DNA]</scope>
    <source>
        <strain evidence="2">F_SG_1</strain>
        <tissue evidence="2">Salivary glands</tissue>
    </source>
</reference>
<proteinExistence type="predicted"/>
<dbReference type="Proteomes" id="UP001321473">
    <property type="component" value="Unassembled WGS sequence"/>
</dbReference>
<dbReference type="Pfam" id="PF07801">
    <property type="entry name" value="DUF1647"/>
    <property type="match status" value="1"/>
</dbReference>
<dbReference type="PANTHER" id="PTHR31389:SF4">
    <property type="entry name" value="LD39211P"/>
    <property type="match status" value="1"/>
</dbReference>
<dbReference type="AlphaFoldDB" id="A0AAQ4F1T3"/>
<gene>
    <name evidence="2" type="ORF">V5799_017550</name>
</gene>
<accession>A0AAQ4F1T3</accession>
<evidence type="ECO:0000313" key="2">
    <source>
        <dbReference type="EMBL" id="KAK8781110.1"/>
    </source>
</evidence>
<dbReference type="EMBL" id="JARKHS020008013">
    <property type="protein sequence ID" value="KAK8781110.1"/>
    <property type="molecule type" value="Genomic_DNA"/>
</dbReference>